<evidence type="ECO:0000313" key="3">
    <source>
        <dbReference type="Proteomes" id="UP000002051"/>
    </source>
</evidence>
<dbReference type="EMBL" id="CM001217">
    <property type="protein sequence ID" value="AES58633.1"/>
    <property type="molecule type" value="Genomic_DNA"/>
</dbReference>
<evidence type="ECO:0000313" key="1">
    <source>
        <dbReference type="EMBL" id="AES58633.1"/>
    </source>
</evidence>
<protein>
    <submittedName>
        <fullName evidence="1 2">Uncharacterized protein</fullName>
    </submittedName>
</protein>
<accession>G7IB46</accession>
<keyword evidence="3" id="KW-1185">Reference proteome</keyword>
<reference evidence="2" key="3">
    <citation type="submission" date="2015-04" db="UniProtKB">
        <authorList>
            <consortium name="EnsemblPlants"/>
        </authorList>
    </citation>
    <scope>IDENTIFICATION</scope>
    <source>
        <strain evidence="2">cv. Jemalong A17</strain>
    </source>
</reference>
<name>G7IB46_MEDTR</name>
<organism evidence="1 3">
    <name type="scientific">Medicago truncatula</name>
    <name type="common">Barrel medic</name>
    <name type="synonym">Medicago tribuloides</name>
    <dbReference type="NCBI Taxonomy" id="3880"/>
    <lineage>
        <taxon>Eukaryota</taxon>
        <taxon>Viridiplantae</taxon>
        <taxon>Streptophyta</taxon>
        <taxon>Embryophyta</taxon>
        <taxon>Tracheophyta</taxon>
        <taxon>Spermatophyta</taxon>
        <taxon>Magnoliopsida</taxon>
        <taxon>eudicotyledons</taxon>
        <taxon>Gunneridae</taxon>
        <taxon>Pentapetalae</taxon>
        <taxon>rosids</taxon>
        <taxon>fabids</taxon>
        <taxon>Fabales</taxon>
        <taxon>Fabaceae</taxon>
        <taxon>Papilionoideae</taxon>
        <taxon>50 kb inversion clade</taxon>
        <taxon>NPAAA clade</taxon>
        <taxon>Hologalegina</taxon>
        <taxon>IRL clade</taxon>
        <taxon>Trifolieae</taxon>
        <taxon>Medicago</taxon>
    </lineage>
</organism>
<dbReference type="AlphaFoldDB" id="G7IB46"/>
<dbReference type="Proteomes" id="UP000002051">
    <property type="component" value="Unassembled WGS sequence"/>
</dbReference>
<proteinExistence type="predicted"/>
<dbReference type="HOGENOM" id="CLU_2530829_0_0_1"/>
<evidence type="ECO:0000313" key="2">
    <source>
        <dbReference type="EnsemblPlants" id="AES58633"/>
    </source>
</evidence>
<reference evidence="1 3" key="2">
    <citation type="journal article" date="2014" name="BMC Genomics">
        <title>An improved genome release (version Mt4.0) for the model legume Medicago truncatula.</title>
        <authorList>
            <person name="Tang H."/>
            <person name="Krishnakumar V."/>
            <person name="Bidwell S."/>
            <person name="Rosen B."/>
            <person name="Chan A."/>
            <person name="Zhou S."/>
            <person name="Gentzbittel L."/>
            <person name="Childs K.L."/>
            <person name="Yandell M."/>
            <person name="Gundlach H."/>
            <person name="Mayer K.F."/>
            <person name="Schwartz D.C."/>
            <person name="Town C.D."/>
        </authorList>
    </citation>
    <scope>GENOME REANNOTATION</scope>
    <source>
        <strain evidence="2 3">cv. Jemalong A17</strain>
    </source>
</reference>
<dbReference type="EnsemblPlants" id="AES58633">
    <property type="protein sequence ID" value="AES58633"/>
    <property type="gene ID" value="MTR_1g006640"/>
</dbReference>
<sequence>MLKYVGKPNGWMGYVLKEKLKGFKSRLKVWNKDEYGWLESRVLGIVDEIKEFDVKREVRNLSSMEMEARSDLIKNLRWRWSKIF</sequence>
<gene>
    <name evidence="1" type="ordered locus">MTR_1g006640</name>
</gene>
<dbReference type="PaxDb" id="3880-AES58633"/>
<reference evidence="1 3" key="1">
    <citation type="journal article" date="2011" name="Nature">
        <title>The Medicago genome provides insight into the evolution of rhizobial symbioses.</title>
        <authorList>
            <person name="Young N.D."/>
            <person name="Debelle F."/>
            <person name="Oldroyd G.E."/>
            <person name="Geurts R."/>
            <person name="Cannon S.B."/>
            <person name="Udvardi M.K."/>
            <person name="Benedito V.A."/>
            <person name="Mayer K.F."/>
            <person name="Gouzy J."/>
            <person name="Schoof H."/>
            <person name="Van de Peer Y."/>
            <person name="Proost S."/>
            <person name="Cook D.R."/>
            <person name="Meyers B.C."/>
            <person name="Spannagl M."/>
            <person name="Cheung F."/>
            <person name="De Mita S."/>
            <person name="Krishnakumar V."/>
            <person name="Gundlach H."/>
            <person name="Zhou S."/>
            <person name="Mudge J."/>
            <person name="Bharti A.K."/>
            <person name="Murray J.D."/>
            <person name="Naoumkina M.A."/>
            <person name="Rosen B."/>
            <person name="Silverstein K.A."/>
            <person name="Tang H."/>
            <person name="Rombauts S."/>
            <person name="Zhao P.X."/>
            <person name="Zhou P."/>
            <person name="Barbe V."/>
            <person name="Bardou P."/>
            <person name="Bechner M."/>
            <person name="Bellec A."/>
            <person name="Berger A."/>
            <person name="Berges H."/>
            <person name="Bidwell S."/>
            <person name="Bisseling T."/>
            <person name="Choisne N."/>
            <person name="Couloux A."/>
            <person name="Denny R."/>
            <person name="Deshpande S."/>
            <person name="Dai X."/>
            <person name="Doyle J.J."/>
            <person name="Dudez A.M."/>
            <person name="Farmer A.D."/>
            <person name="Fouteau S."/>
            <person name="Franken C."/>
            <person name="Gibelin C."/>
            <person name="Gish J."/>
            <person name="Goldstein S."/>
            <person name="Gonzalez A.J."/>
            <person name="Green P.J."/>
            <person name="Hallab A."/>
            <person name="Hartog M."/>
            <person name="Hua A."/>
            <person name="Humphray S.J."/>
            <person name="Jeong D.H."/>
            <person name="Jing Y."/>
            <person name="Jocker A."/>
            <person name="Kenton S.M."/>
            <person name="Kim D.J."/>
            <person name="Klee K."/>
            <person name="Lai H."/>
            <person name="Lang C."/>
            <person name="Lin S."/>
            <person name="Macmil S.L."/>
            <person name="Magdelenat G."/>
            <person name="Matthews L."/>
            <person name="McCorrison J."/>
            <person name="Monaghan E.L."/>
            <person name="Mun J.H."/>
            <person name="Najar F.Z."/>
            <person name="Nicholson C."/>
            <person name="Noirot C."/>
            <person name="O'Bleness M."/>
            <person name="Paule C.R."/>
            <person name="Poulain J."/>
            <person name="Prion F."/>
            <person name="Qin B."/>
            <person name="Qu C."/>
            <person name="Retzel E.F."/>
            <person name="Riddle C."/>
            <person name="Sallet E."/>
            <person name="Samain S."/>
            <person name="Samson N."/>
            <person name="Sanders I."/>
            <person name="Saurat O."/>
            <person name="Scarpelli C."/>
            <person name="Schiex T."/>
            <person name="Segurens B."/>
            <person name="Severin A.J."/>
            <person name="Sherrier D.J."/>
            <person name="Shi R."/>
            <person name="Sims S."/>
            <person name="Singer S.R."/>
            <person name="Sinharoy S."/>
            <person name="Sterck L."/>
            <person name="Viollet A."/>
            <person name="Wang B.B."/>
            <person name="Wang K."/>
            <person name="Wang M."/>
            <person name="Wang X."/>
            <person name="Warfsmann J."/>
            <person name="Weissenbach J."/>
            <person name="White D.D."/>
            <person name="White J.D."/>
            <person name="Wiley G.B."/>
            <person name="Wincker P."/>
            <person name="Xing Y."/>
            <person name="Yang L."/>
            <person name="Yao Z."/>
            <person name="Ying F."/>
            <person name="Zhai J."/>
            <person name="Zhou L."/>
            <person name="Zuber A."/>
            <person name="Denarie J."/>
            <person name="Dixon R.A."/>
            <person name="May G.D."/>
            <person name="Schwartz D.C."/>
            <person name="Rogers J."/>
            <person name="Quetier F."/>
            <person name="Town C.D."/>
            <person name="Roe B.A."/>
        </authorList>
    </citation>
    <scope>NUCLEOTIDE SEQUENCE [LARGE SCALE GENOMIC DNA]</scope>
    <source>
        <strain evidence="1">A17</strain>
        <strain evidence="2 3">cv. Jemalong A17</strain>
    </source>
</reference>
<dbReference type="OMA" id="WRWSKIF"/>